<gene>
    <name evidence="1" type="ORF">RIF29_19223</name>
</gene>
<evidence type="ECO:0000313" key="2">
    <source>
        <dbReference type="Proteomes" id="UP001372338"/>
    </source>
</evidence>
<dbReference type="EMBL" id="JAYWIO010000004">
    <property type="protein sequence ID" value="KAK7266574.1"/>
    <property type="molecule type" value="Genomic_DNA"/>
</dbReference>
<organism evidence="1 2">
    <name type="scientific">Crotalaria pallida</name>
    <name type="common">Smooth rattlebox</name>
    <name type="synonym">Crotalaria striata</name>
    <dbReference type="NCBI Taxonomy" id="3830"/>
    <lineage>
        <taxon>Eukaryota</taxon>
        <taxon>Viridiplantae</taxon>
        <taxon>Streptophyta</taxon>
        <taxon>Embryophyta</taxon>
        <taxon>Tracheophyta</taxon>
        <taxon>Spermatophyta</taxon>
        <taxon>Magnoliopsida</taxon>
        <taxon>eudicotyledons</taxon>
        <taxon>Gunneridae</taxon>
        <taxon>Pentapetalae</taxon>
        <taxon>rosids</taxon>
        <taxon>fabids</taxon>
        <taxon>Fabales</taxon>
        <taxon>Fabaceae</taxon>
        <taxon>Papilionoideae</taxon>
        <taxon>50 kb inversion clade</taxon>
        <taxon>genistoids sensu lato</taxon>
        <taxon>core genistoids</taxon>
        <taxon>Crotalarieae</taxon>
        <taxon>Crotalaria</taxon>
    </lineage>
</organism>
<name>A0AAN9I6B2_CROPI</name>
<sequence>MYGVCRKLRALQKPLLEFNKKYFAGVDERELELSQKLEKVQAELNLNPQDIQLQIEEKEILRQYYKIKADALSFLRQKAKLQWLREGDENTKIFHNSIKQRQYINRISRINNDHRFPVTG</sequence>
<comment type="caution">
    <text evidence="1">The sequence shown here is derived from an EMBL/GenBank/DDBJ whole genome shotgun (WGS) entry which is preliminary data.</text>
</comment>
<evidence type="ECO:0000313" key="1">
    <source>
        <dbReference type="EMBL" id="KAK7266574.1"/>
    </source>
</evidence>
<protein>
    <submittedName>
        <fullName evidence="1">Uncharacterized protein</fullName>
    </submittedName>
</protein>
<proteinExistence type="predicted"/>
<reference evidence="1 2" key="1">
    <citation type="submission" date="2024-01" db="EMBL/GenBank/DDBJ databases">
        <title>The genomes of 5 underutilized Papilionoideae crops provide insights into root nodulation and disease resistanc.</title>
        <authorList>
            <person name="Yuan L."/>
        </authorList>
    </citation>
    <scope>NUCLEOTIDE SEQUENCE [LARGE SCALE GENOMIC DNA]</scope>
    <source>
        <strain evidence="1">ZHUSHIDOU_FW_LH</strain>
        <tissue evidence="1">Leaf</tissue>
    </source>
</reference>
<dbReference type="AlphaFoldDB" id="A0AAN9I6B2"/>
<accession>A0AAN9I6B2</accession>
<keyword evidence="2" id="KW-1185">Reference proteome</keyword>
<dbReference type="Proteomes" id="UP001372338">
    <property type="component" value="Unassembled WGS sequence"/>
</dbReference>